<dbReference type="InterPro" id="IPR043917">
    <property type="entry name" value="DUF5753"/>
</dbReference>
<gene>
    <name evidence="2" type="ORF">EFW17_21880</name>
</gene>
<dbReference type="Pfam" id="PF19054">
    <property type="entry name" value="DUF5753"/>
    <property type="match status" value="1"/>
</dbReference>
<dbReference type="InterPro" id="IPR010982">
    <property type="entry name" value="Lambda_DNA-bd_dom_sf"/>
</dbReference>
<dbReference type="Proteomes" id="UP000269198">
    <property type="component" value="Unassembled WGS sequence"/>
</dbReference>
<evidence type="ECO:0000313" key="2">
    <source>
        <dbReference type="EMBL" id="RNL81574.1"/>
    </source>
</evidence>
<dbReference type="EMBL" id="RJMB01000032">
    <property type="protein sequence ID" value="RNL81574.1"/>
    <property type="molecule type" value="Genomic_DNA"/>
</dbReference>
<dbReference type="SUPFAM" id="SSF47413">
    <property type="entry name" value="lambda repressor-like DNA-binding domains"/>
    <property type="match status" value="1"/>
</dbReference>
<dbReference type="CDD" id="cd00093">
    <property type="entry name" value="HTH_XRE"/>
    <property type="match status" value="1"/>
</dbReference>
<reference evidence="2 3" key="1">
    <citation type="submission" date="2018-11" db="EMBL/GenBank/DDBJ databases">
        <title>The genome draft of YIM 96095.</title>
        <authorList>
            <person name="Tang S.-K."/>
            <person name="Chunyu W.-X."/>
            <person name="Feng Y.-Z."/>
        </authorList>
    </citation>
    <scope>NUCLEOTIDE SEQUENCE [LARGE SCALE GENOMIC DNA]</scope>
    <source>
        <strain evidence="2 3">YIM 96095</strain>
    </source>
</reference>
<protein>
    <submittedName>
        <fullName evidence="2">XRE family transcriptional regulator</fullName>
    </submittedName>
</protein>
<dbReference type="PROSITE" id="PS50943">
    <property type="entry name" value="HTH_CROC1"/>
    <property type="match status" value="1"/>
</dbReference>
<feature type="domain" description="HTH cro/C1-type" evidence="1">
    <location>
        <begin position="18"/>
        <end position="74"/>
    </location>
</feature>
<evidence type="ECO:0000259" key="1">
    <source>
        <dbReference type="PROSITE" id="PS50943"/>
    </source>
</evidence>
<dbReference type="RefSeq" id="WP_123203325.1">
    <property type="nucleotide sequence ID" value="NZ_RJMB01000032.1"/>
</dbReference>
<dbReference type="OrthoDB" id="5177725at2"/>
<name>A0A3N0E141_9ACTN</name>
<proteinExistence type="predicted"/>
<evidence type="ECO:0000313" key="3">
    <source>
        <dbReference type="Proteomes" id="UP000269198"/>
    </source>
</evidence>
<sequence>MTDRYSPTVRRRRLSSELARVRKQVDLKYEEIARRTKIPRSTINNIEIGKKQKPTIAEVTAILDACEVKDAREREAILDLCRQSHVRGWWTRYRDVLPGQYVGFEAEAAKITTWEPLVIPGLLQVPDYVELLVRAALAKPSEVQRNIAARTERQQLLDDANPPELWAVFDEGALNRLRKYPEILERQVTHLLRRAEDPHVTIQITQAEDLHPGLAGPFVIMDFAAPIDPPLVYLETDTDGLYLEEYEEVARYRQISDHLRLAALRPGETIDRLREMIE</sequence>
<dbReference type="InterPro" id="IPR001387">
    <property type="entry name" value="Cro/C1-type_HTH"/>
</dbReference>
<dbReference type="AlphaFoldDB" id="A0A3N0E141"/>
<accession>A0A3N0E141</accession>
<dbReference type="Pfam" id="PF13560">
    <property type="entry name" value="HTH_31"/>
    <property type="match status" value="1"/>
</dbReference>
<dbReference type="GO" id="GO:0003677">
    <property type="term" value="F:DNA binding"/>
    <property type="evidence" value="ECO:0007669"/>
    <property type="project" value="InterPro"/>
</dbReference>
<organism evidence="2 3">
    <name type="scientific">Halostreptopolyspora alba</name>
    <dbReference type="NCBI Taxonomy" id="2487137"/>
    <lineage>
        <taxon>Bacteria</taxon>
        <taxon>Bacillati</taxon>
        <taxon>Actinomycetota</taxon>
        <taxon>Actinomycetes</taxon>
        <taxon>Streptosporangiales</taxon>
        <taxon>Nocardiopsidaceae</taxon>
        <taxon>Halostreptopolyspora</taxon>
    </lineage>
</organism>
<comment type="caution">
    <text evidence="2">The sequence shown here is derived from an EMBL/GenBank/DDBJ whole genome shotgun (WGS) entry which is preliminary data.</text>
</comment>
<dbReference type="SMART" id="SM00530">
    <property type="entry name" value="HTH_XRE"/>
    <property type="match status" value="1"/>
</dbReference>
<dbReference type="Gene3D" id="1.10.260.40">
    <property type="entry name" value="lambda repressor-like DNA-binding domains"/>
    <property type="match status" value="1"/>
</dbReference>
<keyword evidence="3" id="KW-1185">Reference proteome</keyword>